<dbReference type="InterPro" id="IPR052895">
    <property type="entry name" value="HetReg/Transcr_Mod"/>
</dbReference>
<accession>A0ABR3R961</accession>
<feature type="domain" description="Heterokaryon incompatibility" evidence="2">
    <location>
        <begin position="37"/>
        <end position="197"/>
    </location>
</feature>
<reference evidence="3 4" key="1">
    <citation type="submission" date="2024-02" db="EMBL/GenBank/DDBJ databases">
        <title>De novo assembly and annotation of 12 fungi associated with fruit tree decline syndrome in Ontario, Canada.</title>
        <authorList>
            <person name="Sulman M."/>
            <person name="Ellouze W."/>
            <person name="Ilyukhin E."/>
        </authorList>
    </citation>
    <scope>NUCLEOTIDE SEQUENCE [LARGE SCALE GENOMIC DNA]</scope>
    <source>
        <strain evidence="3 4">M42-189</strain>
    </source>
</reference>
<sequence>MSRQGYIRLLHLKPVTTDPSELRGSLVLHRLNEHCVYEAISYAWGEFSSFNQVILINGKVLRITDNLYAALMAYCGSHRVRVLWADAICINQADAAEKAQQVALMAEIYSMAKLVQVWLTLPSEWTTVAMKYLKDLSARADRFGISKDVGNPRVVIGWPTVDMTTSEAEKLIHDANEHHVDFLLYRHWFNRVWVVQEVALAKDLVVSCGHTTLAWTDLARSLEVLRGAYRKIPSGIDRARMEGLKPAWALVKHRDEWRMVDQHLDRDHHFSTNMVADQMRNKACTDDRDRVYAMLAMTKSPHIGMEPDYTRTVAEAYTEFTRRYSPNTQIYWAGLARRQRTTYQGTSEDPEHTRPEAEGSEGLTLDITDRDYLPSWVPEFRPERNLEWVPPGGGTYRAAQLAPIWFLSHPIDKIMLATGTVIDAIAHRSWNYDMKAPYCFQEPAFFFPLVEILNDLLSAAPQPHGSTNPEPFSIQLAKTLTSGIADCEGAESILKNYYFIKDLTHLGPGSLPWLKAIWHAFSTHCLSPTGEIYQLILLRALSGKGPDYTFAGNAMLSPDAHLAHSFLNYLANILIPNRLFATAFKRIGLAPRMARPGDMLVLINGCDMPYVARSVSKVKYKEKEVEPALQIIGPCYLHGVMKGEIFKDRGKGEWAGLKWTRHEGDKVDSLRGCLVLV</sequence>
<evidence type="ECO:0000313" key="3">
    <source>
        <dbReference type="EMBL" id="KAL1600813.1"/>
    </source>
</evidence>
<dbReference type="Pfam" id="PF06985">
    <property type="entry name" value="HET"/>
    <property type="match status" value="1"/>
</dbReference>
<proteinExistence type="predicted"/>
<name>A0ABR3R961_9PLEO</name>
<dbReference type="InterPro" id="IPR010730">
    <property type="entry name" value="HET"/>
</dbReference>
<gene>
    <name evidence="3" type="ORF">SLS60_007201</name>
</gene>
<evidence type="ECO:0000259" key="2">
    <source>
        <dbReference type="Pfam" id="PF06985"/>
    </source>
</evidence>
<protein>
    <recommendedName>
        <fullName evidence="2">Heterokaryon incompatibility domain-containing protein</fullName>
    </recommendedName>
</protein>
<dbReference type="Proteomes" id="UP001521785">
    <property type="component" value="Unassembled WGS sequence"/>
</dbReference>
<dbReference type="EMBL" id="JAKJXO020000009">
    <property type="protein sequence ID" value="KAL1600813.1"/>
    <property type="molecule type" value="Genomic_DNA"/>
</dbReference>
<dbReference type="PANTHER" id="PTHR24148">
    <property type="entry name" value="ANKYRIN REPEAT DOMAIN-CONTAINING PROTEIN 39 HOMOLOG-RELATED"/>
    <property type="match status" value="1"/>
</dbReference>
<evidence type="ECO:0000313" key="4">
    <source>
        <dbReference type="Proteomes" id="UP001521785"/>
    </source>
</evidence>
<evidence type="ECO:0000256" key="1">
    <source>
        <dbReference type="SAM" id="MobiDB-lite"/>
    </source>
</evidence>
<organism evidence="3 4">
    <name type="scientific">Paraconiothyrium brasiliense</name>
    <dbReference type="NCBI Taxonomy" id="300254"/>
    <lineage>
        <taxon>Eukaryota</taxon>
        <taxon>Fungi</taxon>
        <taxon>Dikarya</taxon>
        <taxon>Ascomycota</taxon>
        <taxon>Pezizomycotina</taxon>
        <taxon>Dothideomycetes</taxon>
        <taxon>Pleosporomycetidae</taxon>
        <taxon>Pleosporales</taxon>
        <taxon>Massarineae</taxon>
        <taxon>Didymosphaeriaceae</taxon>
        <taxon>Paraconiothyrium</taxon>
    </lineage>
</organism>
<keyword evidence="4" id="KW-1185">Reference proteome</keyword>
<comment type="caution">
    <text evidence="3">The sequence shown here is derived from an EMBL/GenBank/DDBJ whole genome shotgun (WGS) entry which is preliminary data.</text>
</comment>
<dbReference type="PANTHER" id="PTHR24148:SF64">
    <property type="entry name" value="HETEROKARYON INCOMPATIBILITY DOMAIN-CONTAINING PROTEIN"/>
    <property type="match status" value="1"/>
</dbReference>
<feature type="region of interest" description="Disordered" evidence="1">
    <location>
        <begin position="341"/>
        <end position="362"/>
    </location>
</feature>